<dbReference type="GeneTree" id="ENSGT01110000267812"/>
<dbReference type="SMART" id="SM01289">
    <property type="entry name" value="PYRIN"/>
    <property type="match status" value="1"/>
</dbReference>
<name>A0A3B4H950_9CICH</name>
<proteinExistence type="predicted"/>
<reference evidence="2" key="1">
    <citation type="submission" date="2023-09" db="UniProtKB">
        <authorList>
            <consortium name="Ensembl"/>
        </authorList>
    </citation>
    <scope>IDENTIFICATION</scope>
</reference>
<dbReference type="AlphaFoldDB" id="A0A3B4H950"/>
<sequence length="103" mass="12321">CLIVQLLHMLDDLGQGEVERFQFHLQYQPGGDFPRIYKCQLENADRLKTVDVMVQTYSDHVMEVARLILKKMNAGQQVFIFNLLRPELFHDMHFLFLFDIWTY</sequence>
<feature type="domain" description="Pyrin" evidence="1">
    <location>
        <begin position="6"/>
        <end position="57"/>
    </location>
</feature>
<dbReference type="Pfam" id="PF02758">
    <property type="entry name" value="PYRIN"/>
    <property type="match status" value="1"/>
</dbReference>
<dbReference type="InterPro" id="IPR011029">
    <property type="entry name" value="DEATH-like_dom_sf"/>
</dbReference>
<accession>A0A3B4H950</accession>
<dbReference type="Ensembl" id="ENSPNYT00000032572.1">
    <property type="protein sequence ID" value="ENSPNYP00000031810.1"/>
    <property type="gene ID" value="ENSPNYG00000023998.1"/>
</dbReference>
<dbReference type="SUPFAM" id="SSF47986">
    <property type="entry name" value="DEATH domain"/>
    <property type="match status" value="1"/>
</dbReference>
<dbReference type="InterPro" id="IPR004020">
    <property type="entry name" value="DAPIN"/>
</dbReference>
<evidence type="ECO:0000259" key="1">
    <source>
        <dbReference type="PROSITE" id="PS50824"/>
    </source>
</evidence>
<evidence type="ECO:0000313" key="2">
    <source>
        <dbReference type="Ensembl" id="ENSPNYP00000031810.1"/>
    </source>
</evidence>
<organism evidence="2">
    <name type="scientific">Pundamilia nyererei</name>
    <dbReference type="NCBI Taxonomy" id="303518"/>
    <lineage>
        <taxon>Eukaryota</taxon>
        <taxon>Metazoa</taxon>
        <taxon>Chordata</taxon>
        <taxon>Craniata</taxon>
        <taxon>Vertebrata</taxon>
        <taxon>Euteleostomi</taxon>
        <taxon>Actinopterygii</taxon>
        <taxon>Neopterygii</taxon>
        <taxon>Teleostei</taxon>
        <taxon>Neoteleostei</taxon>
        <taxon>Acanthomorphata</taxon>
        <taxon>Ovalentaria</taxon>
        <taxon>Cichlomorphae</taxon>
        <taxon>Cichliformes</taxon>
        <taxon>Cichlidae</taxon>
        <taxon>African cichlids</taxon>
        <taxon>Pseudocrenilabrinae</taxon>
        <taxon>Haplochromini</taxon>
        <taxon>Pundamilia</taxon>
    </lineage>
</organism>
<dbReference type="PROSITE" id="PS50824">
    <property type="entry name" value="DAPIN"/>
    <property type="match status" value="1"/>
</dbReference>
<protein>
    <recommendedName>
        <fullName evidence="1">Pyrin domain-containing protein</fullName>
    </recommendedName>
</protein>
<dbReference type="Gene3D" id="1.10.533.10">
    <property type="entry name" value="Death Domain, Fas"/>
    <property type="match status" value="1"/>
</dbReference>